<dbReference type="RefSeq" id="WP_377391860.1">
    <property type="nucleotide sequence ID" value="NZ_JBHSAN010000027.1"/>
</dbReference>
<gene>
    <name evidence="3" type="ORF">ACFS2C_10255</name>
</gene>
<feature type="domain" description="GmrSD restriction endonucleases N-terminal" evidence="1">
    <location>
        <begin position="9"/>
        <end position="246"/>
    </location>
</feature>
<dbReference type="InterPro" id="IPR011089">
    <property type="entry name" value="GmrSD_C"/>
</dbReference>
<evidence type="ECO:0000313" key="3">
    <source>
        <dbReference type="EMBL" id="MFD2799773.1"/>
    </source>
</evidence>
<accession>A0ABW5W793</accession>
<name>A0ABW5W793_9PSEU</name>
<sequence length="600" mass="68157">MKPATHTVQELFERDVRYIVPLYQRPYVWNEEEQWAPLWQDITALLNHHEDTGDHAQWSHFLGAIVLDQEQTAPGQIPRFTVIDGQQRLTTLQLLVAAAAKAMAEVGADNDAAIVRELVGNNPRKAKGVDLLKVWPTNANRDAFIAVMSADGPAQDRPDDPNNLIDEAFAYFTTQIGDYLRGSEEEAAGDDAILDRAERLRITLCDLLKVVSITLEPDDNAQVIFETLNARGTPLLSLDLVKNAVFRLATTQGHDTDELYERVWRPQLDDTYWREKRRQGRLNRPIGELFLMHWLTMRLHSVIPATELFATFNKRVLTAGADAGALIHELCSDAAVMRSFDTLPRESPEGRFFARLAPLDASTVLPVVLLLFRSREVSVERRRRALRMLESWLVRRALMRLTAKNYNRLIPTLIAKITADLEHADEALRDGLAESAATVSRWPHDDEFREFLRTRDVYGTVSQPRIVMALAAVEESLRAVRTEPVPLDRQLSLEHLLPQEWATHWPQPEGVDGESAEEARNARLHRLGNLTLVTHPLNSSMSNAPWPTKRAALNQHSVLLLNSRLADRDTWDEHAIDERTAWLAERLIEVWPGPDSPEWK</sequence>
<dbReference type="Pfam" id="PF07510">
    <property type="entry name" value="GmrSD_C"/>
    <property type="match status" value="1"/>
</dbReference>
<dbReference type="InterPro" id="IPR004919">
    <property type="entry name" value="GmrSD_N"/>
</dbReference>
<dbReference type="PANTHER" id="PTHR35149">
    <property type="entry name" value="SLL5132 PROTEIN"/>
    <property type="match status" value="1"/>
</dbReference>
<proteinExistence type="predicted"/>
<organism evidence="3 4">
    <name type="scientific">Prauserella oleivorans</name>
    <dbReference type="NCBI Taxonomy" id="1478153"/>
    <lineage>
        <taxon>Bacteria</taxon>
        <taxon>Bacillati</taxon>
        <taxon>Actinomycetota</taxon>
        <taxon>Actinomycetes</taxon>
        <taxon>Pseudonocardiales</taxon>
        <taxon>Pseudonocardiaceae</taxon>
        <taxon>Prauserella</taxon>
    </lineage>
</organism>
<comment type="caution">
    <text evidence="3">The sequence shown here is derived from an EMBL/GenBank/DDBJ whole genome shotgun (WGS) entry which is preliminary data.</text>
</comment>
<protein>
    <submittedName>
        <fullName evidence="3">DUF262 domain-containing protein</fullName>
    </submittedName>
</protein>
<keyword evidence="4" id="KW-1185">Reference proteome</keyword>
<dbReference type="PANTHER" id="PTHR35149:SF1">
    <property type="entry name" value="DUF5655 DOMAIN-CONTAINING PROTEIN"/>
    <property type="match status" value="1"/>
</dbReference>
<dbReference type="Pfam" id="PF03235">
    <property type="entry name" value="GmrSD_N"/>
    <property type="match status" value="1"/>
</dbReference>
<evidence type="ECO:0000313" key="4">
    <source>
        <dbReference type="Proteomes" id="UP001597478"/>
    </source>
</evidence>
<feature type="domain" description="GmrSD restriction endonucleases C-terminal" evidence="2">
    <location>
        <begin position="442"/>
        <end position="585"/>
    </location>
</feature>
<evidence type="ECO:0000259" key="1">
    <source>
        <dbReference type="Pfam" id="PF03235"/>
    </source>
</evidence>
<dbReference type="EMBL" id="JBHUOF010000012">
    <property type="protein sequence ID" value="MFD2799773.1"/>
    <property type="molecule type" value="Genomic_DNA"/>
</dbReference>
<dbReference type="Proteomes" id="UP001597478">
    <property type="component" value="Unassembled WGS sequence"/>
</dbReference>
<evidence type="ECO:0000259" key="2">
    <source>
        <dbReference type="Pfam" id="PF07510"/>
    </source>
</evidence>
<reference evidence="4" key="1">
    <citation type="journal article" date="2019" name="Int. J. Syst. Evol. Microbiol.">
        <title>The Global Catalogue of Microorganisms (GCM) 10K type strain sequencing project: providing services to taxonomists for standard genome sequencing and annotation.</title>
        <authorList>
            <consortium name="The Broad Institute Genomics Platform"/>
            <consortium name="The Broad Institute Genome Sequencing Center for Infectious Disease"/>
            <person name="Wu L."/>
            <person name="Ma J."/>
        </authorList>
    </citation>
    <scope>NUCLEOTIDE SEQUENCE [LARGE SCALE GENOMIC DNA]</scope>
    <source>
        <strain evidence="4">IBRC-M 10906</strain>
    </source>
</reference>